<evidence type="ECO:0000313" key="1">
    <source>
        <dbReference type="EMBL" id="TMQ73184.1"/>
    </source>
</evidence>
<name>A0A538UBD1_UNCEI</name>
<evidence type="ECO:0000313" key="2">
    <source>
        <dbReference type="Proteomes" id="UP000319771"/>
    </source>
</evidence>
<dbReference type="AlphaFoldDB" id="A0A538UBD1"/>
<comment type="caution">
    <text evidence="1">The sequence shown here is derived from an EMBL/GenBank/DDBJ whole genome shotgun (WGS) entry which is preliminary data.</text>
</comment>
<organism evidence="1 2">
    <name type="scientific">Eiseniibacteriota bacterium</name>
    <dbReference type="NCBI Taxonomy" id="2212470"/>
    <lineage>
        <taxon>Bacteria</taxon>
        <taxon>Candidatus Eiseniibacteriota</taxon>
    </lineage>
</organism>
<dbReference type="Proteomes" id="UP000319771">
    <property type="component" value="Unassembled WGS sequence"/>
</dbReference>
<gene>
    <name evidence="1" type="ORF">E6K81_05335</name>
</gene>
<reference evidence="1 2" key="1">
    <citation type="journal article" date="2019" name="Nat. Microbiol.">
        <title>Mediterranean grassland soil C-N compound turnover is dependent on rainfall and depth, and is mediated by genomically divergent microorganisms.</title>
        <authorList>
            <person name="Diamond S."/>
            <person name="Andeer P.F."/>
            <person name="Li Z."/>
            <person name="Crits-Christoph A."/>
            <person name="Burstein D."/>
            <person name="Anantharaman K."/>
            <person name="Lane K.R."/>
            <person name="Thomas B.C."/>
            <person name="Pan C."/>
            <person name="Northen T.R."/>
            <person name="Banfield J.F."/>
        </authorList>
    </citation>
    <scope>NUCLEOTIDE SEQUENCE [LARGE SCALE GENOMIC DNA]</scope>
    <source>
        <strain evidence="1">WS_11</strain>
    </source>
</reference>
<accession>A0A538UBD1</accession>
<protein>
    <submittedName>
        <fullName evidence="1">Uncharacterized protein</fullName>
    </submittedName>
</protein>
<dbReference type="EMBL" id="VBPB01000079">
    <property type="protein sequence ID" value="TMQ73184.1"/>
    <property type="molecule type" value="Genomic_DNA"/>
</dbReference>
<proteinExistence type="predicted"/>
<sequence>MSSILFWVGALVVLALVRPLLKFVIAAVAGKEIGEHAVASQPDQIHLQKVGPSAWKDAAAPRIIADALAAHGFADAGVHTVAEMPGVVVQLLASARDGFYAALYEHPQAGHWFDLISRFQDGTSVTYSTARPTALKPRPGHPTVNLPGAGAPAALNRALMLRPRRPLQVVSVQEAAHAFEQGYAESMAYRKGVGISTGEVIGTAARKAA</sequence>